<dbReference type="SUPFAM" id="SSF52172">
    <property type="entry name" value="CheY-like"/>
    <property type="match status" value="1"/>
</dbReference>
<evidence type="ECO:0000256" key="1">
    <source>
        <dbReference type="ARBA" id="ARBA00018672"/>
    </source>
</evidence>
<proteinExistence type="predicted"/>
<dbReference type="InterPro" id="IPR011006">
    <property type="entry name" value="CheY-like_superfamily"/>
</dbReference>
<dbReference type="PROSITE" id="PS00041">
    <property type="entry name" value="HTH_ARAC_FAMILY_1"/>
    <property type="match status" value="1"/>
</dbReference>
<sequence>MHRILLVDDEYLEREVLKMILAKKPDLYQVVGEADNGEDALRFVKSHPVDIVIMDIKMPRMTGLDAARLMKEYSKKIGVILVTAYNDFEFAQHAVKYSVDDYLLKPTRPESIFEALASTIKKISLYSEKTTSPWTQAEDVFMGLCMKGDYMGGKKFLQKVREARFESYEKEREVLKKLLSCLLKMAESFRIEVEKSLKTKVDEQLKGSQTKDQYFDILELIFEEIFEVIIRDKRVDYGEEMTYALQYIEKNLTRTLTLESAASYMNISPHYFSKLFKGQVGENFIDYVTDRKVERAKELIEGTDHPLSAIAFELGFNEANYFSKVFKKKTGMTPSNFRKAVEERRSEEQELLRKSQPLGVKWMI</sequence>
<evidence type="ECO:0000259" key="7">
    <source>
        <dbReference type="PROSITE" id="PS01124"/>
    </source>
</evidence>
<dbReference type="InterPro" id="IPR018062">
    <property type="entry name" value="HTH_AraC-typ_CS"/>
</dbReference>
<organism evidence="9 10">
    <name type="scientific">Proteiniclasticum sediminis</name>
    <dbReference type="NCBI Taxonomy" id="2804028"/>
    <lineage>
        <taxon>Bacteria</taxon>
        <taxon>Bacillati</taxon>
        <taxon>Bacillota</taxon>
        <taxon>Clostridia</taxon>
        <taxon>Eubacteriales</taxon>
        <taxon>Clostridiaceae</taxon>
        <taxon>Proteiniclasticum</taxon>
    </lineage>
</organism>
<dbReference type="InterPro" id="IPR018060">
    <property type="entry name" value="HTH_AraC"/>
</dbReference>
<dbReference type="PROSITE" id="PS50110">
    <property type="entry name" value="RESPONSE_REGULATORY"/>
    <property type="match status" value="1"/>
</dbReference>
<evidence type="ECO:0000256" key="6">
    <source>
        <dbReference type="PROSITE-ProRule" id="PRU00169"/>
    </source>
</evidence>
<evidence type="ECO:0000256" key="2">
    <source>
        <dbReference type="ARBA" id="ARBA00023015"/>
    </source>
</evidence>
<dbReference type="PANTHER" id="PTHR43280:SF10">
    <property type="entry name" value="REGULATORY PROTEIN POCR"/>
    <property type="match status" value="1"/>
</dbReference>
<dbReference type="GO" id="GO:0003700">
    <property type="term" value="F:DNA-binding transcription factor activity"/>
    <property type="evidence" value="ECO:0007669"/>
    <property type="project" value="InterPro"/>
</dbReference>
<keyword evidence="4" id="KW-0804">Transcription</keyword>
<dbReference type="Gene3D" id="1.10.10.60">
    <property type="entry name" value="Homeodomain-like"/>
    <property type="match status" value="2"/>
</dbReference>
<comment type="caution">
    <text evidence="9">The sequence shown here is derived from an EMBL/GenBank/DDBJ whole genome shotgun (WGS) entry which is preliminary data.</text>
</comment>
<reference evidence="9" key="1">
    <citation type="submission" date="2021-04" db="EMBL/GenBank/DDBJ databases">
        <title>Proteiniclasticum sedimins sp. nov., an obligate anaerobic bacterium isolated from anaerobic sludge.</title>
        <authorList>
            <person name="Liu J."/>
        </authorList>
    </citation>
    <scope>NUCLEOTIDE SEQUENCE</scope>
    <source>
        <strain evidence="9">BAD-10</strain>
    </source>
</reference>
<dbReference type="Gene3D" id="3.40.50.2300">
    <property type="match status" value="1"/>
</dbReference>
<keyword evidence="6" id="KW-0597">Phosphoprotein</keyword>
<dbReference type="SUPFAM" id="SSF46689">
    <property type="entry name" value="Homeodomain-like"/>
    <property type="match status" value="2"/>
</dbReference>
<dbReference type="Pfam" id="PF12833">
    <property type="entry name" value="HTH_18"/>
    <property type="match status" value="1"/>
</dbReference>
<dbReference type="PROSITE" id="PS01124">
    <property type="entry name" value="HTH_ARAC_FAMILY_2"/>
    <property type="match status" value="1"/>
</dbReference>
<dbReference type="CDD" id="cd17536">
    <property type="entry name" value="REC_YesN-like"/>
    <property type="match status" value="1"/>
</dbReference>
<dbReference type="PRINTS" id="PR00032">
    <property type="entry name" value="HTHARAC"/>
</dbReference>
<dbReference type="InterPro" id="IPR001789">
    <property type="entry name" value="Sig_transdc_resp-reg_receiver"/>
</dbReference>
<dbReference type="SMART" id="SM00342">
    <property type="entry name" value="HTH_ARAC"/>
    <property type="match status" value="1"/>
</dbReference>
<evidence type="ECO:0000313" key="9">
    <source>
        <dbReference type="EMBL" id="MBR0575633.1"/>
    </source>
</evidence>
<name>A0A941CPX4_9CLOT</name>
<keyword evidence="2" id="KW-0805">Transcription regulation</keyword>
<evidence type="ECO:0000259" key="8">
    <source>
        <dbReference type="PROSITE" id="PS50110"/>
    </source>
</evidence>
<feature type="domain" description="Response regulatory" evidence="8">
    <location>
        <begin position="3"/>
        <end position="120"/>
    </location>
</feature>
<dbReference type="Proteomes" id="UP000675379">
    <property type="component" value="Unassembled WGS sequence"/>
</dbReference>
<dbReference type="InterPro" id="IPR009057">
    <property type="entry name" value="Homeodomain-like_sf"/>
</dbReference>
<keyword evidence="10" id="KW-1185">Reference proteome</keyword>
<dbReference type="AlphaFoldDB" id="A0A941CPX4"/>
<dbReference type="GO" id="GO:0000160">
    <property type="term" value="P:phosphorelay signal transduction system"/>
    <property type="evidence" value="ECO:0007669"/>
    <property type="project" value="InterPro"/>
</dbReference>
<evidence type="ECO:0000256" key="4">
    <source>
        <dbReference type="ARBA" id="ARBA00023163"/>
    </source>
</evidence>
<dbReference type="SMART" id="SM00448">
    <property type="entry name" value="REC"/>
    <property type="match status" value="1"/>
</dbReference>
<feature type="modified residue" description="4-aspartylphosphate" evidence="6">
    <location>
        <position position="55"/>
    </location>
</feature>
<evidence type="ECO:0000256" key="5">
    <source>
        <dbReference type="ARBA" id="ARBA00024867"/>
    </source>
</evidence>
<dbReference type="EMBL" id="JAGSCS010000004">
    <property type="protein sequence ID" value="MBR0575633.1"/>
    <property type="molecule type" value="Genomic_DNA"/>
</dbReference>
<dbReference type="InterPro" id="IPR020449">
    <property type="entry name" value="Tscrpt_reg_AraC-type_HTH"/>
</dbReference>
<dbReference type="PANTHER" id="PTHR43280">
    <property type="entry name" value="ARAC-FAMILY TRANSCRIPTIONAL REGULATOR"/>
    <property type="match status" value="1"/>
</dbReference>
<evidence type="ECO:0000256" key="3">
    <source>
        <dbReference type="ARBA" id="ARBA00023125"/>
    </source>
</evidence>
<protein>
    <recommendedName>
        <fullName evidence="1">Stage 0 sporulation protein A homolog</fullName>
    </recommendedName>
</protein>
<comment type="function">
    <text evidence="5">May play the central regulatory role in sporulation. It may be an element of the effector pathway responsible for the activation of sporulation genes in response to nutritional stress. Spo0A may act in concert with spo0H (a sigma factor) to control the expression of some genes that are critical to the sporulation process.</text>
</comment>
<dbReference type="Pfam" id="PF00072">
    <property type="entry name" value="Response_reg"/>
    <property type="match status" value="1"/>
</dbReference>
<feature type="domain" description="HTH araC/xylS-type" evidence="7">
    <location>
        <begin position="242"/>
        <end position="340"/>
    </location>
</feature>
<dbReference type="GO" id="GO:0043565">
    <property type="term" value="F:sequence-specific DNA binding"/>
    <property type="evidence" value="ECO:0007669"/>
    <property type="project" value="InterPro"/>
</dbReference>
<keyword evidence="3" id="KW-0238">DNA-binding</keyword>
<dbReference type="RefSeq" id="WP_211800156.1">
    <property type="nucleotide sequence ID" value="NZ_JAGSCS010000004.1"/>
</dbReference>
<gene>
    <name evidence="9" type="ORF">KCG48_04675</name>
</gene>
<evidence type="ECO:0000313" key="10">
    <source>
        <dbReference type="Proteomes" id="UP000675379"/>
    </source>
</evidence>
<accession>A0A941CPX4</accession>